<evidence type="ECO:0000256" key="7">
    <source>
        <dbReference type="ARBA" id="ARBA00022982"/>
    </source>
</evidence>
<feature type="transmembrane region" description="Helical" evidence="13">
    <location>
        <begin position="155"/>
        <end position="174"/>
    </location>
</feature>
<dbReference type="Pfam" id="PF08022">
    <property type="entry name" value="FAD_binding_8"/>
    <property type="match status" value="1"/>
</dbReference>
<name>A0A6A6P5X1_9PEZI</name>
<dbReference type="InterPro" id="IPR039261">
    <property type="entry name" value="FNR_nucleotide-bd"/>
</dbReference>
<dbReference type="Pfam" id="PF08030">
    <property type="entry name" value="NAD_binding_6"/>
    <property type="match status" value="1"/>
</dbReference>
<evidence type="ECO:0000313" key="15">
    <source>
        <dbReference type="EMBL" id="KAF2458843.1"/>
    </source>
</evidence>
<feature type="non-terminal residue" evidence="15">
    <location>
        <position position="516"/>
    </location>
</feature>
<evidence type="ECO:0000256" key="10">
    <source>
        <dbReference type="ARBA" id="ARBA00023065"/>
    </source>
</evidence>
<evidence type="ECO:0000259" key="14">
    <source>
        <dbReference type="PROSITE" id="PS51384"/>
    </source>
</evidence>
<dbReference type="GO" id="GO:0005886">
    <property type="term" value="C:plasma membrane"/>
    <property type="evidence" value="ECO:0007669"/>
    <property type="project" value="UniProtKB-SubCell"/>
</dbReference>
<feature type="transmembrane region" description="Helical" evidence="13">
    <location>
        <begin position="123"/>
        <end position="143"/>
    </location>
</feature>
<organism evidence="15 16">
    <name type="scientific">Lineolata rhizophorae</name>
    <dbReference type="NCBI Taxonomy" id="578093"/>
    <lineage>
        <taxon>Eukaryota</taxon>
        <taxon>Fungi</taxon>
        <taxon>Dikarya</taxon>
        <taxon>Ascomycota</taxon>
        <taxon>Pezizomycotina</taxon>
        <taxon>Dothideomycetes</taxon>
        <taxon>Dothideomycetes incertae sedis</taxon>
        <taxon>Lineolatales</taxon>
        <taxon>Lineolataceae</taxon>
        <taxon>Lineolata</taxon>
    </lineage>
</organism>
<feature type="transmembrane region" description="Helical" evidence="13">
    <location>
        <begin position="284"/>
        <end position="310"/>
    </location>
</feature>
<evidence type="ECO:0000256" key="2">
    <source>
        <dbReference type="ARBA" id="ARBA00006278"/>
    </source>
</evidence>
<comment type="subcellular location">
    <subcellularLocation>
        <location evidence="1">Cell membrane</location>
        <topology evidence="1">Multi-pass membrane protein</topology>
    </subcellularLocation>
</comment>
<dbReference type="InterPro" id="IPR017927">
    <property type="entry name" value="FAD-bd_FR_type"/>
</dbReference>
<evidence type="ECO:0000256" key="9">
    <source>
        <dbReference type="ARBA" id="ARBA00023002"/>
    </source>
</evidence>
<feature type="transmembrane region" description="Helical" evidence="13">
    <location>
        <begin position="6"/>
        <end position="25"/>
    </location>
</feature>
<evidence type="ECO:0000256" key="8">
    <source>
        <dbReference type="ARBA" id="ARBA00022989"/>
    </source>
</evidence>
<dbReference type="InterPro" id="IPR051410">
    <property type="entry name" value="Ferric/Cupric_Reductase"/>
</dbReference>
<gene>
    <name evidence="15" type="ORF">BDY21DRAFT_258314</name>
</gene>
<dbReference type="GO" id="GO:0006879">
    <property type="term" value="P:intracellular iron ion homeostasis"/>
    <property type="evidence" value="ECO:0007669"/>
    <property type="project" value="TreeGrafter"/>
</dbReference>
<sequence>MDITEWYMVALAGILAFSIVASRLIRLARTIRKYFLNHVFYPYIHRYLRGSKHITRFNAILIVVFWVGNILCSTIGVKDVLELARRSALLSTINLIPVLLGAHMNIIVSYYGIRLPTYTRIHACIGIVAVIEGLVHTVAISSLQKPNLKIQSDAAGLTAAITTAIILLSSVASIRRYIYEAFSKLHLILAAIAVGSIYIHCPSKQLWAPPVVYLFTAVCLHILISLVRFFYILYRNIKHKRPLNRATMRTLTYKRLHAREIQVSDAIHVHVRLSRPWRPRAGQYIYLCIPGVNYTSFMQLHPFYVSWWYYDADGNHFLVLLVQKRRGFTKDLFSYTSDSLSHEDGRRALIEGPYGKELDLGSYDTVILFATGIGIAAQLPYVRRLLERYRTFEVETQRIALFWEIESELHVAWVADMMDELLEKDTDKILDIQLFVLGKYISIETRPGDIVRIGKRIDVNYRPMDPESLIRKQTESRKGRIVVSLCTNNETNDKIREIVRRIRDKSIDFKELEFRP</sequence>
<keyword evidence="6 13" id="KW-0812">Transmembrane</keyword>
<comment type="catalytic activity">
    <reaction evidence="12">
        <text>2 a Fe(II)-siderophore + NADP(+) + H(+) = 2 a Fe(III)-siderophore + NADPH</text>
        <dbReference type="Rhea" id="RHEA:28795"/>
        <dbReference type="Rhea" id="RHEA-COMP:11342"/>
        <dbReference type="Rhea" id="RHEA-COMP:11344"/>
        <dbReference type="ChEBI" id="CHEBI:15378"/>
        <dbReference type="ChEBI" id="CHEBI:29033"/>
        <dbReference type="ChEBI" id="CHEBI:29034"/>
        <dbReference type="ChEBI" id="CHEBI:57783"/>
        <dbReference type="ChEBI" id="CHEBI:58349"/>
        <dbReference type="EC" id="1.16.1.9"/>
    </reaction>
</comment>
<evidence type="ECO:0000256" key="4">
    <source>
        <dbReference type="ARBA" id="ARBA00022448"/>
    </source>
</evidence>
<feature type="transmembrane region" description="Helical" evidence="13">
    <location>
        <begin position="57"/>
        <end position="77"/>
    </location>
</feature>
<dbReference type="SUPFAM" id="SSF63380">
    <property type="entry name" value="Riboflavin synthase domain-like"/>
    <property type="match status" value="1"/>
</dbReference>
<evidence type="ECO:0000256" key="3">
    <source>
        <dbReference type="ARBA" id="ARBA00012668"/>
    </source>
</evidence>
<dbReference type="Gene3D" id="3.40.50.80">
    <property type="entry name" value="Nucleotide-binding domain of ferredoxin-NADP reductase (FNR) module"/>
    <property type="match status" value="1"/>
</dbReference>
<dbReference type="SUPFAM" id="SSF52343">
    <property type="entry name" value="Ferredoxin reductase-like, C-terminal NADP-linked domain"/>
    <property type="match status" value="1"/>
</dbReference>
<feature type="transmembrane region" description="Helical" evidence="13">
    <location>
        <begin position="181"/>
        <end position="199"/>
    </location>
</feature>
<keyword evidence="8 13" id="KW-1133">Transmembrane helix</keyword>
<dbReference type="InterPro" id="IPR013112">
    <property type="entry name" value="FAD-bd_8"/>
</dbReference>
<evidence type="ECO:0000256" key="11">
    <source>
        <dbReference type="ARBA" id="ARBA00023136"/>
    </source>
</evidence>
<evidence type="ECO:0000313" key="16">
    <source>
        <dbReference type="Proteomes" id="UP000799766"/>
    </source>
</evidence>
<proteinExistence type="inferred from homology"/>
<keyword evidence="10" id="KW-0406">Ion transport</keyword>
<dbReference type="PANTHER" id="PTHR32361">
    <property type="entry name" value="FERRIC/CUPRIC REDUCTASE TRANSMEMBRANE COMPONENT"/>
    <property type="match status" value="1"/>
</dbReference>
<evidence type="ECO:0000256" key="6">
    <source>
        <dbReference type="ARBA" id="ARBA00022692"/>
    </source>
</evidence>
<keyword evidence="4" id="KW-0813">Transport</keyword>
<feature type="transmembrane region" description="Helical" evidence="13">
    <location>
        <begin position="365"/>
        <end position="382"/>
    </location>
</feature>
<reference evidence="15" key="1">
    <citation type="journal article" date="2020" name="Stud. Mycol.">
        <title>101 Dothideomycetes genomes: a test case for predicting lifestyles and emergence of pathogens.</title>
        <authorList>
            <person name="Haridas S."/>
            <person name="Albert R."/>
            <person name="Binder M."/>
            <person name="Bloem J."/>
            <person name="Labutti K."/>
            <person name="Salamov A."/>
            <person name="Andreopoulos B."/>
            <person name="Baker S."/>
            <person name="Barry K."/>
            <person name="Bills G."/>
            <person name="Bluhm B."/>
            <person name="Cannon C."/>
            <person name="Castanera R."/>
            <person name="Culley D."/>
            <person name="Daum C."/>
            <person name="Ezra D."/>
            <person name="Gonzalez J."/>
            <person name="Henrissat B."/>
            <person name="Kuo A."/>
            <person name="Liang C."/>
            <person name="Lipzen A."/>
            <person name="Lutzoni F."/>
            <person name="Magnuson J."/>
            <person name="Mondo S."/>
            <person name="Nolan M."/>
            <person name="Ohm R."/>
            <person name="Pangilinan J."/>
            <person name="Park H.-J."/>
            <person name="Ramirez L."/>
            <person name="Alfaro M."/>
            <person name="Sun H."/>
            <person name="Tritt A."/>
            <person name="Yoshinaga Y."/>
            <person name="Zwiers L.-H."/>
            <person name="Turgeon B."/>
            <person name="Goodwin S."/>
            <person name="Spatafora J."/>
            <person name="Crous P."/>
            <person name="Grigoriev I."/>
        </authorList>
    </citation>
    <scope>NUCLEOTIDE SEQUENCE</scope>
    <source>
        <strain evidence="15">ATCC 16933</strain>
    </source>
</reference>
<dbReference type="InterPro" id="IPR013130">
    <property type="entry name" value="Fe3_Rdtase_TM_dom"/>
</dbReference>
<dbReference type="PROSITE" id="PS51384">
    <property type="entry name" value="FAD_FR"/>
    <property type="match status" value="1"/>
</dbReference>
<feature type="transmembrane region" description="Helical" evidence="13">
    <location>
        <begin position="89"/>
        <end position="111"/>
    </location>
</feature>
<dbReference type="GO" id="GO:0006826">
    <property type="term" value="P:iron ion transport"/>
    <property type="evidence" value="ECO:0007669"/>
    <property type="project" value="TreeGrafter"/>
</dbReference>
<dbReference type="GO" id="GO:0052851">
    <property type="term" value="F:ferric-chelate reductase (NADPH) activity"/>
    <property type="evidence" value="ECO:0007669"/>
    <property type="project" value="UniProtKB-EC"/>
</dbReference>
<dbReference type="AlphaFoldDB" id="A0A6A6P5X1"/>
<keyword evidence="11 13" id="KW-0472">Membrane</keyword>
<keyword evidence="16" id="KW-1185">Reference proteome</keyword>
<keyword evidence="5" id="KW-1003">Cell membrane</keyword>
<keyword evidence="7" id="KW-0249">Electron transport</keyword>
<protein>
    <recommendedName>
        <fullName evidence="3">ferric-chelate reductase (NADPH)</fullName>
        <ecNumber evidence="3">1.16.1.9</ecNumber>
    </recommendedName>
</protein>
<evidence type="ECO:0000256" key="5">
    <source>
        <dbReference type="ARBA" id="ARBA00022475"/>
    </source>
</evidence>
<evidence type="ECO:0000256" key="13">
    <source>
        <dbReference type="SAM" id="Phobius"/>
    </source>
</evidence>
<dbReference type="Pfam" id="PF01794">
    <property type="entry name" value="Ferric_reduct"/>
    <property type="match status" value="1"/>
</dbReference>
<evidence type="ECO:0000256" key="1">
    <source>
        <dbReference type="ARBA" id="ARBA00004651"/>
    </source>
</evidence>
<keyword evidence="9" id="KW-0560">Oxidoreductase</keyword>
<dbReference type="PANTHER" id="PTHR32361:SF26">
    <property type="entry name" value="FAD-BINDING 8 DOMAIN-CONTAINING PROTEIN-RELATED"/>
    <property type="match status" value="1"/>
</dbReference>
<dbReference type="EC" id="1.16.1.9" evidence="3"/>
<dbReference type="InterPro" id="IPR017938">
    <property type="entry name" value="Riboflavin_synthase-like_b-brl"/>
</dbReference>
<evidence type="ECO:0000256" key="12">
    <source>
        <dbReference type="ARBA" id="ARBA00048483"/>
    </source>
</evidence>
<comment type="similarity">
    <text evidence="2">Belongs to the ferric reductase (FRE) family.</text>
</comment>
<feature type="domain" description="FAD-binding FR-type" evidence="14">
    <location>
        <begin position="248"/>
        <end position="360"/>
    </location>
</feature>
<accession>A0A6A6P5X1</accession>
<feature type="transmembrane region" description="Helical" evidence="13">
    <location>
        <begin position="211"/>
        <end position="234"/>
    </location>
</feature>
<dbReference type="InterPro" id="IPR013121">
    <property type="entry name" value="Fe_red_NAD-bd_6"/>
</dbReference>
<dbReference type="CDD" id="cd06186">
    <property type="entry name" value="NOX_Duox_like_FAD_NADP"/>
    <property type="match status" value="1"/>
</dbReference>
<dbReference type="Proteomes" id="UP000799766">
    <property type="component" value="Unassembled WGS sequence"/>
</dbReference>
<dbReference type="GO" id="GO:0015677">
    <property type="term" value="P:copper ion import"/>
    <property type="evidence" value="ECO:0007669"/>
    <property type="project" value="TreeGrafter"/>
</dbReference>
<dbReference type="OrthoDB" id="4494341at2759"/>
<dbReference type="EMBL" id="MU001677">
    <property type="protein sequence ID" value="KAF2458843.1"/>
    <property type="molecule type" value="Genomic_DNA"/>
</dbReference>